<proteinExistence type="predicted"/>
<name>A0AAE7VP35_9CAUD</name>
<sequence length="64" mass="7398">MKIKLVKFKDIDMDGSNETDYGLFIGNVYDVVDRDIAMGIRTFTVINSIREPINLFEDEVEIQL</sequence>
<dbReference type="EMBL" id="MZ501051">
    <property type="protein sequence ID" value="QXV76192.1"/>
    <property type="molecule type" value="Genomic_DNA"/>
</dbReference>
<reference evidence="1" key="1">
    <citation type="journal article" date="2021" name="PLoS Biol.">
        <title>Systematic exploration of Escherichia coli phage-host interactions with the BASEL phage collection.</title>
        <authorList>
            <person name="Maffei E."/>
            <person name="Shaidullina A."/>
            <person name="Burkolter M."/>
            <person name="Heyer Y."/>
            <person name="Estermann F."/>
            <person name="Druelle V."/>
            <person name="Sauer P."/>
            <person name="Willi L."/>
            <person name="Michaelis S."/>
            <person name="Hilbi H."/>
            <person name="Thaler D.S."/>
            <person name="Harms A."/>
        </authorList>
    </citation>
    <scope>NUCLEOTIDE SEQUENCE</scope>
    <source>
        <strain evidence="1">Bas01</strain>
    </source>
</reference>
<evidence type="ECO:0000313" key="2">
    <source>
        <dbReference type="Proteomes" id="UP000827883"/>
    </source>
</evidence>
<organism evidence="1 2">
    <name type="scientific">Escherichia phage AugustePiccard</name>
    <dbReference type="NCBI Taxonomy" id="2851954"/>
    <lineage>
        <taxon>Viruses</taxon>
        <taxon>Duplodnaviria</taxon>
        <taxon>Heunggongvirae</taxon>
        <taxon>Uroviricota</taxon>
        <taxon>Caudoviricetes</taxon>
        <taxon>Drexlerviridae</taxon>
        <taxon>Braunvirinae</taxon>
        <taxon>Augustepiccardvirus</taxon>
        <taxon>Augustepiccardvirus augustepiccard</taxon>
    </lineage>
</organism>
<dbReference type="Proteomes" id="UP000827883">
    <property type="component" value="Segment"/>
</dbReference>
<accession>A0AAE7VP35</accession>
<protein>
    <submittedName>
        <fullName evidence="1">Uncharacterized protein</fullName>
    </submittedName>
</protein>
<gene>
    <name evidence="1" type="ORF">bas01_0061</name>
</gene>
<evidence type="ECO:0000313" key="1">
    <source>
        <dbReference type="EMBL" id="QXV76192.1"/>
    </source>
</evidence>
<keyword evidence="2" id="KW-1185">Reference proteome</keyword>